<evidence type="ECO:0000259" key="2">
    <source>
        <dbReference type="SMART" id="SM00849"/>
    </source>
</evidence>
<dbReference type="InterPro" id="IPR022712">
    <property type="entry name" value="Beta_Casp"/>
</dbReference>
<dbReference type="STRING" id="458817.Shal_1500"/>
<evidence type="ECO:0000313" key="5">
    <source>
        <dbReference type="Proteomes" id="UP000001317"/>
    </source>
</evidence>
<dbReference type="SUPFAM" id="SSF56281">
    <property type="entry name" value="Metallo-hydrolase/oxidoreductase"/>
    <property type="match status" value="1"/>
</dbReference>
<dbReference type="InterPro" id="IPR050698">
    <property type="entry name" value="MBL"/>
</dbReference>
<dbReference type="InterPro" id="IPR001279">
    <property type="entry name" value="Metallo-B-lactamas"/>
</dbReference>
<dbReference type="GO" id="GO:0004521">
    <property type="term" value="F:RNA endonuclease activity"/>
    <property type="evidence" value="ECO:0007669"/>
    <property type="project" value="TreeGrafter"/>
</dbReference>
<dbReference type="Proteomes" id="UP000001317">
    <property type="component" value="Chromosome"/>
</dbReference>
<proteinExistence type="predicted"/>
<evidence type="ECO:0000256" key="1">
    <source>
        <dbReference type="ARBA" id="ARBA00022801"/>
    </source>
</evidence>
<protein>
    <submittedName>
        <fullName evidence="4">Beta-lactamase domain protein</fullName>
    </submittedName>
</protein>
<dbReference type="eggNOG" id="COG1236">
    <property type="taxonomic scope" value="Bacteria"/>
</dbReference>
<dbReference type="OrthoDB" id="9803916at2"/>
<dbReference type="RefSeq" id="WP_012276606.1">
    <property type="nucleotide sequence ID" value="NC_010334.1"/>
</dbReference>
<sequence length="497" mass="55161">MQIIHHGAVNGVTGSCHQLDINPQSSILIDCGLFQGAETADKTAADQLQIEFDLTHITALIVTHCHIDHVGRIPYLLAAGFNGPIYATTASAALLPLVIEDALKVGVTRNQRLINLYLKRLQQLIQPIDYEQWFTLEVKNSDSGYQQAKAQFNVAGHILGSAYVEIELSGSSLNHNCTHKNSHKNTDIHNSNSGNRHDDDIKNEKDSHLVVFSGDLGASNTPLLPSPKSPFRADTLVIESTYGDKNHHNREHRAESLRHVIERAVSDNGVVLIPAFSIGRTQELLYELEQIIFSQQHNPIWQSIEIIIDSPMAANFTEQYIEYKNLWDSEAKAVLAQQRHPLDFSQLYTIDSHQDHLAVVNYLSSRQKPAIVIAASGMCTGGRIINYLQRFLAEPTADILFVGYQAKGTIGRDIQEYGPTGGYVYIEGEKIDIKAGIHTISGYSAHADQQNLIDFVKGIEHKPKHIRIVHGDTEAKQALADKYRQLLPNAEIKIGTG</sequence>
<dbReference type="SMART" id="SM01027">
    <property type="entry name" value="Beta-Casp"/>
    <property type="match status" value="1"/>
</dbReference>
<dbReference type="Gene3D" id="3.40.50.10890">
    <property type="match status" value="1"/>
</dbReference>
<feature type="domain" description="Beta-Casp" evidence="3">
    <location>
        <begin position="281"/>
        <end position="414"/>
    </location>
</feature>
<dbReference type="AlphaFoldDB" id="B0TMJ7"/>
<dbReference type="SMART" id="SM00849">
    <property type="entry name" value="Lactamase_B"/>
    <property type="match status" value="1"/>
</dbReference>
<gene>
    <name evidence="4" type="ordered locus">Shal_1500</name>
</gene>
<dbReference type="CDD" id="cd16295">
    <property type="entry name" value="TTHA0252-CPSF-like_MBL-fold"/>
    <property type="match status" value="1"/>
</dbReference>
<reference evidence="4" key="1">
    <citation type="submission" date="2008-01" db="EMBL/GenBank/DDBJ databases">
        <title>Complete sequence of Shewanella halifaxensis HAW-EB4.</title>
        <authorList>
            <consortium name="US DOE Joint Genome Institute"/>
            <person name="Copeland A."/>
            <person name="Lucas S."/>
            <person name="Lapidus A."/>
            <person name="Glavina del Rio T."/>
            <person name="Dalin E."/>
            <person name="Tice H."/>
            <person name="Bruce D."/>
            <person name="Goodwin L."/>
            <person name="Pitluck S."/>
            <person name="Sims D."/>
            <person name="Brettin T."/>
            <person name="Detter J.C."/>
            <person name="Han C."/>
            <person name="Kuske C.R."/>
            <person name="Schmutz J."/>
            <person name="Larimer F."/>
            <person name="Land M."/>
            <person name="Hauser L."/>
            <person name="Kyrpides N."/>
            <person name="Kim E."/>
            <person name="Zhao J.-S."/>
            <person name="Richardson P."/>
        </authorList>
    </citation>
    <scope>NUCLEOTIDE SEQUENCE [LARGE SCALE GENOMIC DNA]</scope>
    <source>
        <strain evidence="4">HAW-EB4</strain>
    </source>
</reference>
<organism evidence="4 5">
    <name type="scientific">Shewanella halifaxensis (strain HAW-EB4)</name>
    <dbReference type="NCBI Taxonomy" id="458817"/>
    <lineage>
        <taxon>Bacteria</taxon>
        <taxon>Pseudomonadati</taxon>
        <taxon>Pseudomonadota</taxon>
        <taxon>Gammaproteobacteria</taxon>
        <taxon>Alteromonadales</taxon>
        <taxon>Shewanellaceae</taxon>
        <taxon>Shewanella</taxon>
    </lineage>
</organism>
<dbReference type="PANTHER" id="PTHR11203">
    <property type="entry name" value="CLEAVAGE AND POLYADENYLATION SPECIFICITY FACTOR FAMILY MEMBER"/>
    <property type="match status" value="1"/>
</dbReference>
<dbReference type="Pfam" id="PF07521">
    <property type="entry name" value="RMMBL"/>
    <property type="match status" value="1"/>
</dbReference>
<keyword evidence="5" id="KW-1185">Reference proteome</keyword>
<name>B0TMJ7_SHEHH</name>
<dbReference type="Pfam" id="PF00753">
    <property type="entry name" value="Lactamase_B"/>
    <property type="match status" value="1"/>
</dbReference>
<dbReference type="InterPro" id="IPR036866">
    <property type="entry name" value="RibonucZ/Hydroxyglut_hydro"/>
</dbReference>
<evidence type="ECO:0000259" key="3">
    <source>
        <dbReference type="SMART" id="SM01027"/>
    </source>
</evidence>
<dbReference type="GO" id="GO:0016787">
    <property type="term" value="F:hydrolase activity"/>
    <property type="evidence" value="ECO:0007669"/>
    <property type="project" value="UniProtKB-KW"/>
</dbReference>
<dbReference type="PANTHER" id="PTHR11203:SF37">
    <property type="entry name" value="INTEGRATOR COMPLEX SUBUNIT 11"/>
    <property type="match status" value="1"/>
</dbReference>
<dbReference type="Gene3D" id="3.60.15.10">
    <property type="entry name" value="Ribonuclease Z/Hydroxyacylglutathione hydrolase-like"/>
    <property type="match status" value="1"/>
</dbReference>
<accession>B0TMJ7</accession>
<keyword evidence="1" id="KW-0378">Hydrolase</keyword>
<feature type="domain" description="Metallo-beta-lactamase" evidence="2">
    <location>
        <begin position="13"/>
        <end position="215"/>
    </location>
</feature>
<dbReference type="KEGG" id="shl:Shal_1500"/>
<dbReference type="EMBL" id="CP000931">
    <property type="protein sequence ID" value="ABZ76066.1"/>
    <property type="molecule type" value="Genomic_DNA"/>
</dbReference>
<evidence type="ECO:0000313" key="4">
    <source>
        <dbReference type="EMBL" id="ABZ76066.1"/>
    </source>
</evidence>
<dbReference type="Pfam" id="PF10996">
    <property type="entry name" value="Beta-Casp"/>
    <property type="match status" value="1"/>
</dbReference>
<dbReference type="HOGENOM" id="CLU_009673_5_0_6"/>
<dbReference type="InterPro" id="IPR011108">
    <property type="entry name" value="RMMBL"/>
</dbReference>